<evidence type="ECO:0000313" key="3">
    <source>
        <dbReference type="Proteomes" id="UP001589575"/>
    </source>
</evidence>
<feature type="region of interest" description="Disordered" evidence="1">
    <location>
        <begin position="1"/>
        <end position="32"/>
    </location>
</feature>
<dbReference type="EMBL" id="JBHMFI010000002">
    <property type="protein sequence ID" value="MFB9074698.1"/>
    <property type="molecule type" value="Genomic_DNA"/>
</dbReference>
<comment type="caution">
    <text evidence="2">The sequence shown here is derived from an EMBL/GenBank/DDBJ whole genome shotgun (WGS) entry which is preliminary data.</text>
</comment>
<organism evidence="2 3">
    <name type="scientific">Citricoccus parietis</name>
    <dbReference type="NCBI Taxonomy" id="592307"/>
    <lineage>
        <taxon>Bacteria</taxon>
        <taxon>Bacillati</taxon>
        <taxon>Actinomycetota</taxon>
        <taxon>Actinomycetes</taxon>
        <taxon>Micrococcales</taxon>
        <taxon>Micrococcaceae</taxon>
        <taxon>Citricoccus</taxon>
    </lineage>
</organism>
<sequence length="96" mass="10629">MVPIRDASTTRDRGTPSSLVPSSLTWTAPAPGSGVELSWDRSVDMVAPHAMQRQWCAGSGPVRNATRRLYARAPPCGHQVHMVRRSCLQEERSWES</sequence>
<reference evidence="2 3" key="1">
    <citation type="submission" date="2024-09" db="EMBL/GenBank/DDBJ databases">
        <authorList>
            <person name="Sun Q."/>
            <person name="Mori K."/>
        </authorList>
    </citation>
    <scope>NUCLEOTIDE SEQUENCE [LARGE SCALE GENOMIC DNA]</scope>
    <source>
        <strain evidence="2 3">CCM 7609</strain>
    </source>
</reference>
<gene>
    <name evidence="2" type="ORF">ACFFX0_27315</name>
</gene>
<feature type="compositionally biased region" description="Polar residues" evidence="1">
    <location>
        <begin position="15"/>
        <end position="26"/>
    </location>
</feature>
<evidence type="ECO:0000313" key="2">
    <source>
        <dbReference type="EMBL" id="MFB9074698.1"/>
    </source>
</evidence>
<proteinExistence type="predicted"/>
<accession>A0ABV5G8E7</accession>
<name>A0ABV5G8E7_9MICC</name>
<dbReference type="Proteomes" id="UP001589575">
    <property type="component" value="Unassembled WGS sequence"/>
</dbReference>
<keyword evidence="3" id="KW-1185">Reference proteome</keyword>
<evidence type="ECO:0000256" key="1">
    <source>
        <dbReference type="SAM" id="MobiDB-lite"/>
    </source>
</evidence>
<protein>
    <submittedName>
        <fullName evidence="2">Uncharacterized protein</fullName>
    </submittedName>
</protein>